<dbReference type="InterPro" id="IPR001497">
    <property type="entry name" value="MethylDNA_cys_MeTrfase_AS"/>
</dbReference>
<dbReference type="SUPFAM" id="SSF46767">
    <property type="entry name" value="Methylated DNA-protein cysteine methyltransferase, C-terminal domain"/>
    <property type="match status" value="1"/>
</dbReference>
<reference evidence="8" key="2">
    <citation type="submission" date="2021-04" db="EMBL/GenBank/DDBJ databases">
        <authorList>
            <person name="Gilroy R."/>
        </authorList>
    </citation>
    <scope>NUCLEOTIDE SEQUENCE</scope>
    <source>
        <strain evidence="8">CHK199-9574</strain>
    </source>
</reference>
<evidence type="ECO:0000256" key="4">
    <source>
        <dbReference type="ARBA" id="ARBA00022763"/>
    </source>
</evidence>
<dbReference type="PROSITE" id="PS00374">
    <property type="entry name" value="MGMT"/>
    <property type="match status" value="1"/>
</dbReference>
<evidence type="ECO:0000256" key="6">
    <source>
        <dbReference type="ARBA" id="ARBA00049348"/>
    </source>
</evidence>
<keyword evidence="4" id="KW-0227">DNA damage</keyword>
<dbReference type="InterPro" id="IPR036217">
    <property type="entry name" value="MethylDNA_cys_MeTrfase_DNAb"/>
</dbReference>
<comment type="catalytic activity">
    <reaction evidence="6">
        <text>a 6-O-methyl-2'-deoxyguanosine in DNA + L-cysteinyl-[protein] = S-methyl-L-cysteinyl-[protein] + a 2'-deoxyguanosine in DNA</text>
        <dbReference type="Rhea" id="RHEA:24000"/>
        <dbReference type="Rhea" id="RHEA-COMP:10131"/>
        <dbReference type="Rhea" id="RHEA-COMP:10132"/>
        <dbReference type="Rhea" id="RHEA-COMP:11367"/>
        <dbReference type="Rhea" id="RHEA-COMP:11368"/>
        <dbReference type="ChEBI" id="CHEBI:29950"/>
        <dbReference type="ChEBI" id="CHEBI:82612"/>
        <dbReference type="ChEBI" id="CHEBI:85445"/>
        <dbReference type="ChEBI" id="CHEBI:85448"/>
        <dbReference type="EC" id="2.1.1.63"/>
    </reaction>
</comment>
<name>A0A9D1Z862_9FIRM</name>
<dbReference type="PANTHER" id="PTHR42942">
    <property type="entry name" value="6-O-METHYLGUANINE DNA METHYLTRANSFERASE"/>
    <property type="match status" value="1"/>
</dbReference>
<evidence type="ECO:0000256" key="3">
    <source>
        <dbReference type="ARBA" id="ARBA00022679"/>
    </source>
</evidence>
<dbReference type="CDD" id="cd06445">
    <property type="entry name" value="ATase"/>
    <property type="match status" value="1"/>
</dbReference>
<evidence type="ECO:0000313" key="9">
    <source>
        <dbReference type="Proteomes" id="UP000824135"/>
    </source>
</evidence>
<dbReference type="PANTHER" id="PTHR42942:SF1">
    <property type="entry name" value="ALKYLTRANSFERASE-LIKE PROTEIN 1"/>
    <property type="match status" value="1"/>
</dbReference>
<dbReference type="InterPro" id="IPR052520">
    <property type="entry name" value="ATL_DNA_repair"/>
</dbReference>
<keyword evidence="5" id="KW-0234">DNA repair</keyword>
<comment type="catalytic activity">
    <reaction evidence="1">
        <text>a 4-O-methyl-thymidine in DNA + L-cysteinyl-[protein] = a thymidine in DNA + S-methyl-L-cysteinyl-[protein]</text>
        <dbReference type="Rhea" id="RHEA:53428"/>
        <dbReference type="Rhea" id="RHEA-COMP:10131"/>
        <dbReference type="Rhea" id="RHEA-COMP:10132"/>
        <dbReference type="Rhea" id="RHEA-COMP:13555"/>
        <dbReference type="Rhea" id="RHEA-COMP:13556"/>
        <dbReference type="ChEBI" id="CHEBI:29950"/>
        <dbReference type="ChEBI" id="CHEBI:82612"/>
        <dbReference type="ChEBI" id="CHEBI:137386"/>
        <dbReference type="ChEBI" id="CHEBI:137387"/>
        <dbReference type="EC" id="2.1.1.63"/>
    </reaction>
</comment>
<dbReference type="Pfam" id="PF01035">
    <property type="entry name" value="DNA_binding_1"/>
    <property type="match status" value="1"/>
</dbReference>
<dbReference type="InterPro" id="IPR036388">
    <property type="entry name" value="WH-like_DNA-bd_sf"/>
</dbReference>
<accession>A0A9D1Z862</accession>
<evidence type="ECO:0000256" key="5">
    <source>
        <dbReference type="ARBA" id="ARBA00023204"/>
    </source>
</evidence>
<dbReference type="Proteomes" id="UP000824135">
    <property type="component" value="Unassembled WGS sequence"/>
</dbReference>
<evidence type="ECO:0000256" key="2">
    <source>
        <dbReference type="ARBA" id="ARBA00022603"/>
    </source>
</evidence>
<evidence type="ECO:0000259" key="7">
    <source>
        <dbReference type="Pfam" id="PF01035"/>
    </source>
</evidence>
<reference evidence="8" key="1">
    <citation type="journal article" date="2021" name="PeerJ">
        <title>Extensive microbial diversity within the chicken gut microbiome revealed by metagenomics and culture.</title>
        <authorList>
            <person name="Gilroy R."/>
            <person name="Ravi A."/>
            <person name="Getino M."/>
            <person name="Pursley I."/>
            <person name="Horton D.L."/>
            <person name="Alikhan N.F."/>
            <person name="Baker D."/>
            <person name="Gharbi K."/>
            <person name="Hall N."/>
            <person name="Watson M."/>
            <person name="Adriaenssens E.M."/>
            <person name="Foster-Nyarko E."/>
            <person name="Jarju S."/>
            <person name="Secka A."/>
            <person name="Antonio M."/>
            <person name="Oren A."/>
            <person name="Chaudhuri R.R."/>
            <person name="La Ragione R."/>
            <person name="Hildebrand F."/>
            <person name="Pallen M.J."/>
        </authorList>
    </citation>
    <scope>NUCLEOTIDE SEQUENCE</scope>
    <source>
        <strain evidence="8">CHK199-9574</strain>
    </source>
</reference>
<dbReference type="AlphaFoldDB" id="A0A9D1Z862"/>
<sequence length="114" mass="13009">MNTNDRNLEGKNFFDRVYDAVRKIPKGCVACYGQIARMCGNPRGARAVGYALHVNPYFGEIPCHRVVNREGRLAPAFAFGGSSVQKEMLEREGVRVYERDGFYFVDLEKVCWRP</sequence>
<dbReference type="Gene3D" id="1.10.10.10">
    <property type="entry name" value="Winged helix-like DNA-binding domain superfamily/Winged helix DNA-binding domain"/>
    <property type="match status" value="1"/>
</dbReference>
<comment type="caution">
    <text evidence="8">The sequence shown here is derived from an EMBL/GenBank/DDBJ whole genome shotgun (WGS) entry which is preliminary data.</text>
</comment>
<dbReference type="GO" id="GO:0003908">
    <property type="term" value="F:methylated-DNA-[protein]-cysteine S-methyltransferase activity"/>
    <property type="evidence" value="ECO:0007669"/>
    <property type="project" value="UniProtKB-EC"/>
</dbReference>
<dbReference type="InterPro" id="IPR014048">
    <property type="entry name" value="MethylDNA_cys_MeTrfase_DNA-bd"/>
</dbReference>
<keyword evidence="2" id="KW-0489">Methyltransferase</keyword>
<organism evidence="8 9">
    <name type="scientific">Candidatus Borkfalkia excrementavium</name>
    <dbReference type="NCBI Taxonomy" id="2838505"/>
    <lineage>
        <taxon>Bacteria</taxon>
        <taxon>Bacillati</taxon>
        <taxon>Bacillota</taxon>
        <taxon>Clostridia</taxon>
        <taxon>Christensenellales</taxon>
        <taxon>Christensenellaceae</taxon>
        <taxon>Candidatus Borkfalkia</taxon>
    </lineage>
</organism>
<evidence type="ECO:0000313" key="8">
    <source>
        <dbReference type="EMBL" id="HIY78009.1"/>
    </source>
</evidence>
<feature type="domain" description="Methylated-DNA-[protein]-cysteine S-methyltransferase DNA binding" evidence="7">
    <location>
        <begin position="12"/>
        <end position="94"/>
    </location>
</feature>
<gene>
    <name evidence="8" type="ORF">H9728_03095</name>
</gene>
<proteinExistence type="predicted"/>
<dbReference type="EMBL" id="DXCO01000024">
    <property type="protein sequence ID" value="HIY78009.1"/>
    <property type="molecule type" value="Genomic_DNA"/>
</dbReference>
<dbReference type="NCBIfam" id="TIGR00589">
    <property type="entry name" value="ogt"/>
    <property type="match status" value="1"/>
</dbReference>
<dbReference type="GO" id="GO:0006281">
    <property type="term" value="P:DNA repair"/>
    <property type="evidence" value="ECO:0007669"/>
    <property type="project" value="UniProtKB-KW"/>
</dbReference>
<protein>
    <submittedName>
        <fullName evidence="8">MGMT family protein</fullName>
    </submittedName>
</protein>
<evidence type="ECO:0000256" key="1">
    <source>
        <dbReference type="ARBA" id="ARBA00001286"/>
    </source>
</evidence>
<keyword evidence="3" id="KW-0808">Transferase</keyword>
<dbReference type="GO" id="GO:0032259">
    <property type="term" value="P:methylation"/>
    <property type="evidence" value="ECO:0007669"/>
    <property type="project" value="UniProtKB-KW"/>
</dbReference>